<sequence>MTVNSKTKCMICLLVLSTYRDYRPMPELDVYDREVMDDEDYSDLSESQRQAAERELHQRDREEGRLTGRMRRGLMYGMSYYYCICAVTILLFMASLGLMCGLFYGSF</sequence>
<feature type="transmembrane region" description="Helical" evidence="2">
    <location>
        <begin position="79"/>
        <end position="104"/>
    </location>
</feature>
<dbReference type="AlphaFoldDB" id="A0A9D4JQB1"/>
<gene>
    <name evidence="3" type="ORF">DPMN_122192</name>
</gene>
<accession>A0A9D4JQB1</accession>
<evidence type="ECO:0000256" key="1">
    <source>
        <dbReference type="SAM" id="MobiDB-lite"/>
    </source>
</evidence>
<reference evidence="3" key="1">
    <citation type="journal article" date="2019" name="bioRxiv">
        <title>The Genome of the Zebra Mussel, Dreissena polymorpha: A Resource for Invasive Species Research.</title>
        <authorList>
            <person name="McCartney M.A."/>
            <person name="Auch B."/>
            <person name="Kono T."/>
            <person name="Mallez S."/>
            <person name="Zhang Y."/>
            <person name="Obille A."/>
            <person name="Becker A."/>
            <person name="Abrahante J.E."/>
            <person name="Garbe J."/>
            <person name="Badalamenti J.P."/>
            <person name="Herman A."/>
            <person name="Mangelson H."/>
            <person name="Liachko I."/>
            <person name="Sullivan S."/>
            <person name="Sone E.D."/>
            <person name="Koren S."/>
            <person name="Silverstein K.A.T."/>
            <person name="Beckman K.B."/>
            <person name="Gohl D.M."/>
        </authorList>
    </citation>
    <scope>NUCLEOTIDE SEQUENCE</scope>
    <source>
        <strain evidence="3">Duluth1</strain>
        <tissue evidence="3">Whole animal</tissue>
    </source>
</reference>
<dbReference type="GO" id="GO:0003677">
    <property type="term" value="F:DNA binding"/>
    <property type="evidence" value="ECO:0007669"/>
    <property type="project" value="InterPro"/>
</dbReference>
<feature type="compositionally biased region" description="Basic and acidic residues" evidence="1">
    <location>
        <begin position="51"/>
        <end position="64"/>
    </location>
</feature>
<keyword evidence="2" id="KW-1133">Transmembrane helix</keyword>
<dbReference type="GO" id="GO:0042555">
    <property type="term" value="C:MCM complex"/>
    <property type="evidence" value="ECO:0007669"/>
    <property type="project" value="InterPro"/>
</dbReference>
<protein>
    <submittedName>
        <fullName evidence="3">Uncharacterized protein</fullName>
    </submittedName>
</protein>
<evidence type="ECO:0000313" key="4">
    <source>
        <dbReference type="Proteomes" id="UP000828390"/>
    </source>
</evidence>
<dbReference type="InterPro" id="IPR008045">
    <property type="entry name" value="MCM2"/>
</dbReference>
<dbReference type="GO" id="GO:0005634">
    <property type="term" value="C:nucleus"/>
    <property type="evidence" value="ECO:0007669"/>
    <property type="project" value="InterPro"/>
</dbReference>
<dbReference type="GO" id="GO:0006270">
    <property type="term" value="P:DNA replication initiation"/>
    <property type="evidence" value="ECO:0007669"/>
    <property type="project" value="InterPro"/>
</dbReference>
<dbReference type="Pfam" id="PF12619">
    <property type="entry name" value="MCM2_N"/>
    <property type="match status" value="1"/>
</dbReference>
<evidence type="ECO:0000313" key="3">
    <source>
        <dbReference type="EMBL" id="KAH3820446.1"/>
    </source>
</evidence>
<reference evidence="3" key="2">
    <citation type="submission" date="2020-11" db="EMBL/GenBank/DDBJ databases">
        <authorList>
            <person name="McCartney M.A."/>
            <person name="Auch B."/>
            <person name="Kono T."/>
            <person name="Mallez S."/>
            <person name="Becker A."/>
            <person name="Gohl D.M."/>
            <person name="Silverstein K.A.T."/>
            <person name="Koren S."/>
            <person name="Bechman K.B."/>
            <person name="Herman A."/>
            <person name="Abrahante J.E."/>
            <person name="Garbe J."/>
        </authorList>
    </citation>
    <scope>NUCLEOTIDE SEQUENCE</scope>
    <source>
        <strain evidence="3">Duluth1</strain>
        <tissue evidence="3">Whole animal</tissue>
    </source>
</reference>
<feature type="region of interest" description="Disordered" evidence="1">
    <location>
        <begin position="39"/>
        <end position="64"/>
    </location>
</feature>
<keyword evidence="2" id="KW-0812">Transmembrane</keyword>
<dbReference type="GO" id="GO:0005524">
    <property type="term" value="F:ATP binding"/>
    <property type="evidence" value="ECO:0007669"/>
    <property type="project" value="InterPro"/>
</dbReference>
<dbReference type="EMBL" id="JAIWYP010000005">
    <property type="protein sequence ID" value="KAH3820446.1"/>
    <property type="molecule type" value="Genomic_DNA"/>
</dbReference>
<comment type="caution">
    <text evidence="3">The sequence shown here is derived from an EMBL/GenBank/DDBJ whole genome shotgun (WGS) entry which is preliminary data.</text>
</comment>
<keyword evidence="2" id="KW-0472">Membrane</keyword>
<keyword evidence="4" id="KW-1185">Reference proteome</keyword>
<evidence type="ECO:0000256" key="2">
    <source>
        <dbReference type="SAM" id="Phobius"/>
    </source>
</evidence>
<name>A0A9D4JQB1_DREPO</name>
<dbReference type="Proteomes" id="UP000828390">
    <property type="component" value="Unassembled WGS sequence"/>
</dbReference>
<proteinExistence type="predicted"/>
<organism evidence="3 4">
    <name type="scientific">Dreissena polymorpha</name>
    <name type="common">Zebra mussel</name>
    <name type="synonym">Mytilus polymorpha</name>
    <dbReference type="NCBI Taxonomy" id="45954"/>
    <lineage>
        <taxon>Eukaryota</taxon>
        <taxon>Metazoa</taxon>
        <taxon>Spiralia</taxon>
        <taxon>Lophotrochozoa</taxon>
        <taxon>Mollusca</taxon>
        <taxon>Bivalvia</taxon>
        <taxon>Autobranchia</taxon>
        <taxon>Heteroconchia</taxon>
        <taxon>Euheterodonta</taxon>
        <taxon>Imparidentia</taxon>
        <taxon>Neoheterodontei</taxon>
        <taxon>Myida</taxon>
        <taxon>Dreissenoidea</taxon>
        <taxon>Dreissenidae</taxon>
        <taxon>Dreissena</taxon>
    </lineage>
</organism>